<dbReference type="EMBL" id="GHES01007011">
    <property type="protein sequence ID" value="MPA37570.1"/>
    <property type="molecule type" value="Transcribed_RNA"/>
</dbReference>
<feature type="compositionally biased region" description="Basic and acidic residues" evidence="7">
    <location>
        <begin position="492"/>
        <end position="552"/>
    </location>
</feature>
<dbReference type="GO" id="GO:0005819">
    <property type="term" value="C:spindle"/>
    <property type="evidence" value="ECO:0007669"/>
    <property type="project" value="UniProtKB-SubCell"/>
</dbReference>
<evidence type="ECO:0000259" key="8">
    <source>
        <dbReference type="Pfam" id="PF03941"/>
    </source>
</evidence>
<dbReference type="PANTHER" id="PTHR13738">
    <property type="entry name" value="TROPONIN I"/>
    <property type="match status" value="1"/>
</dbReference>
<feature type="compositionally biased region" description="Acidic residues" evidence="7">
    <location>
        <begin position="611"/>
        <end position="623"/>
    </location>
</feature>
<feature type="region of interest" description="Disordered" evidence="7">
    <location>
        <begin position="582"/>
        <end position="624"/>
    </location>
</feature>
<gene>
    <name evidence="9" type="ORF">Din_007011</name>
</gene>
<evidence type="ECO:0000256" key="3">
    <source>
        <dbReference type="ARBA" id="ARBA00010042"/>
    </source>
</evidence>
<organism evidence="9">
    <name type="scientific">Davidia involucrata</name>
    <name type="common">Dove tree</name>
    <dbReference type="NCBI Taxonomy" id="16924"/>
    <lineage>
        <taxon>Eukaryota</taxon>
        <taxon>Viridiplantae</taxon>
        <taxon>Streptophyta</taxon>
        <taxon>Embryophyta</taxon>
        <taxon>Tracheophyta</taxon>
        <taxon>Spermatophyta</taxon>
        <taxon>Magnoliopsida</taxon>
        <taxon>eudicotyledons</taxon>
        <taxon>Gunneridae</taxon>
        <taxon>Pentapetalae</taxon>
        <taxon>asterids</taxon>
        <taxon>Cornales</taxon>
        <taxon>Nyssaceae</taxon>
        <taxon>Davidia</taxon>
    </lineage>
</organism>
<proteinExistence type="inferred from homology"/>
<evidence type="ECO:0000256" key="2">
    <source>
        <dbReference type="ARBA" id="ARBA00004186"/>
    </source>
</evidence>
<dbReference type="GO" id="GO:0005634">
    <property type="term" value="C:nucleus"/>
    <property type="evidence" value="ECO:0007669"/>
    <property type="project" value="UniProtKB-SubCell"/>
</dbReference>
<keyword evidence="6" id="KW-0539">Nucleus</keyword>
<sequence length="675" mass="75979">MLWFENNIDLGTTEDLTCTEKSLHERKSHLGEDGLFSYCLAGSPHKKHLDLIGADQTMPVFEGFIIDVQRENGQQHIAGDGISFDKLDLPNATIERASVLEQLCKSASMHTPLSHFSATFKLHRAPDLHQSVPDGLLEPMDLRSTLSLTGDGGRQLSASDSCVNKVNCAFEGVSYSDCLPYSNARFGWSVEKPYTSPVGKLWERFTSNSSSSEKQRSVNPELTCFPIEEDPSISEENENTDEVVDTIQEDTGSITMNSGAKREPLAEITEACLNPPASVSAVKIFPDRGSLDSVNAEVSFTGTHNRVKQKLGNRYSNKRRCTNMAKENQTLSVGPNGIKKATESLNNRFSKPKLSGKTSLRKGGQSLSEREPRRNNIVSNITSFVPLVQQKQAATVCTGKRDIKVKALEAAEATKRLEEKRENERKMKKEALKLERARMEQENLRQMELKKKKKEEAQRKKDADMAARKRLREEEERKEKERKRKRIGEAPWRQREQEEKFRAGKVEKEVQCGATDERVNSGKESNEESGKRQRIEKERGDDHIAKKPETEPRTAGISTSDVRQASIVLKDCEAGDSGKAMIVLDKSPENDNLVTNTSREKSYEISPYQCSDDEEEEEEEEDDIPARKFIPSWASKKCVAFVMPSQQKVDPDVIFPSESFCSMDKVLLPRKLQLK</sequence>
<dbReference type="InterPro" id="IPR050875">
    <property type="entry name" value="Troponin_I"/>
</dbReference>
<accession>A0A5B6Z078</accession>
<dbReference type="AlphaFoldDB" id="A0A5B6Z078"/>
<feature type="domain" description="Inner centromere protein ARK-binding" evidence="8">
    <location>
        <begin position="611"/>
        <end position="666"/>
    </location>
</feature>
<feature type="compositionally biased region" description="Basic and acidic residues" evidence="7">
    <location>
        <begin position="446"/>
        <end position="479"/>
    </location>
</feature>
<evidence type="ECO:0000256" key="4">
    <source>
        <dbReference type="ARBA" id="ARBA00022490"/>
    </source>
</evidence>
<dbReference type="InterPro" id="IPR005635">
    <property type="entry name" value="Inner_centromere_prot_ARK-bd"/>
</dbReference>
<evidence type="ECO:0000313" key="9">
    <source>
        <dbReference type="EMBL" id="MPA37570.1"/>
    </source>
</evidence>
<evidence type="ECO:0000256" key="7">
    <source>
        <dbReference type="SAM" id="MobiDB-lite"/>
    </source>
</evidence>
<protein>
    <recommendedName>
        <fullName evidence="8">Inner centromere protein ARK-binding domain-containing protein</fullName>
    </recommendedName>
</protein>
<dbReference type="Pfam" id="PF03941">
    <property type="entry name" value="INCENP_ARK-bind"/>
    <property type="match status" value="1"/>
</dbReference>
<feature type="region of interest" description="Disordered" evidence="7">
    <location>
        <begin position="446"/>
        <end position="562"/>
    </location>
</feature>
<evidence type="ECO:0000256" key="6">
    <source>
        <dbReference type="ARBA" id="ARBA00023242"/>
    </source>
</evidence>
<reference evidence="9" key="1">
    <citation type="submission" date="2019-08" db="EMBL/GenBank/DDBJ databases">
        <title>Reference gene set and small RNA set construction with multiple tissues from Davidia involucrata Baill.</title>
        <authorList>
            <person name="Yang H."/>
            <person name="Zhou C."/>
            <person name="Li G."/>
            <person name="Wang J."/>
            <person name="Gao P."/>
            <person name="Wang M."/>
            <person name="Wang R."/>
            <person name="Zhao Y."/>
        </authorList>
    </citation>
    <scope>NUCLEOTIDE SEQUENCE</scope>
    <source>
        <tissue evidence="9">Mixed with DoveR01_LX</tissue>
    </source>
</reference>
<keyword evidence="4" id="KW-0963">Cytoplasm</keyword>
<dbReference type="PANTHER" id="PTHR13738:SF1">
    <property type="entry name" value="TROPONIN I"/>
    <property type="match status" value="1"/>
</dbReference>
<evidence type="ECO:0000256" key="1">
    <source>
        <dbReference type="ARBA" id="ARBA00004123"/>
    </source>
</evidence>
<comment type="subcellular location">
    <subcellularLocation>
        <location evidence="2">Cytoplasm</location>
        <location evidence="2">Cytoskeleton</location>
        <location evidence="2">Spindle</location>
    </subcellularLocation>
    <subcellularLocation>
        <location evidence="1">Nucleus</location>
    </subcellularLocation>
</comment>
<evidence type="ECO:0000256" key="5">
    <source>
        <dbReference type="ARBA" id="ARBA00023212"/>
    </source>
</evidence>
<comment type="similarity">
    <text evidence="3">Belongs to the INCENP family.</text>
</comment>
<feature type="region of interest" description="Disordered" evidence="7">
    <location>
        <begin position="343"/>
        <end position="374"/>
    </location>
</feature>
<name>A0A5B6Z078_DAVIN</name>
<keyword evidence="5" id="KW-0206">Cytoskeleton</keyword>